<dbReference type="InParanoid" id="A0A162T755"/>
<dbReference type="AlphaFoldDB" id="A0A162T755"/>
<dbReference type="Proteomes" id="UP000077315">
    <property type="component" value="Unassembled WGS sequence"/>
</dbReference>
<reference evidence="3" key="1">
    <citation type="submission" date="2015-06" db="EMBL/GenBank/DDBJ databases">
        <title>Expansion of signal transduction pathways in fungi by whole-genome duplication.</title>
        <authorList>
            <consortium name="DOE Joint Genome Institute"/>
            <person name="Corrochano L.M."/>
            <person name="Kuo A."/>
            <person name="Marcet-Houben M."/>
            <person name="Polaino S."/>
            <person name="Salamov A."/>
            <person name="Villalobos J.M."/>
            <person name="Alvarez M.I."/>
            <person name="Avalos J."/>
            <person name="Benito E.P."/>
            <person name="Benoit I."/>
            <person name="Burger G."/>
            <person name="Camino L.P."/>
            <person name="Canovas D."/>
            <person name="Cerda-Olmedo E."/>
            <person name="Cheng J.-F."/>
            <person name="Dominguez A."/>
            <person name="Elias M."/>
            <person name="Eslava A.P."/>
            <person name="Glaser F."/>
            <person name="Grimwood J."/>
            <person name="Gutierrez G."/>
            <person name="Heitman J."/>
            <person name="Henrissat B."/>
            <person name="Iturriaga E.A."/>
            <person name="Lang B.F."/>
            <person name="Lavin J.L."/>
            <person name="Lee S."/>
            <person name="Li W."/>
            <person name="Lindquist E."/>
            <person name="Lopez-Garcia S."/>
            <person name="Luque E.M."/>
            <person name="Marcos A.T."/>
            <person name="Martin J."/>
            <person name="McCluskey K."/>
            <person name="Medina H.R."/>
            <person name="Miralles-Duran A."/>
            <person name="Miyazaki A."/>
            <person name="Munoz-Torres E."/>
            <person name="Oguiza J.A."/>
            <person name="Ohm R."/>
            <person name="Olmedo M."/>
            <person name="Orejas M."/>
            <person name="Ortiz-Castellanos L."/>
            <person name="Pisabarro A.G."/>
            <person name="Rodriguez-Romero J."/>
            <person name="Ruiz-Herrera J."/>
            <person name="Ruiz-Vazquez R."/>
            <person name="Sanz C."/>
            <person name="Schackwitz W."/>
            <person name="Schmutz J."/>
            <person name="Shahriari M."/>
            <person name="Shelest E."/>
            <person name="Silva-Franco F."/>
            <person name="Soanes D."/>
            <person name="Syed K."/>
            <person name="Tagua V.G."/>
            <person name="Talbot N.J."/>
            <person name="Thon M."/>
            <person name="De vries R.P."/>
            <person name="Wiebenga A."/>
            <person name="Yadav J.S."/>
            <person name="Braun E.L."/>
            <person name="Baker S."/>
            <person name="Garre V."/>
            <person name="Horwitz B."/>
            <person name="Torres-Martinez S."/>
            <person name="Idnurm A."/>
            <person name="Herrera-Estrella A."/>
            <person name="Gabaldon T."/>
            <person name="Grigoriev I.V."/>
        </authorList>
    </citation>
    <scope>NUCLEOTIDE SEQUENCE [LARGE SCALE GENOMIC DNA]</scope>
    <source>
        <strain evidence="3">NRRL 1555(-)</strain>
    </source>
</reference>
<accession>A0A162T755</accession>
<dbReference type="EMBL" id="KV441001">
    <property type="protein sequence ID" value="OAD66692.1"/>
    <property type="molecule type" value="Genomic_DNA"/>
</dbReference>
<protein>
    <submittedName>
        <fullName evidence="2">Uncharacterized protein</fullName>
    </submittedName>
</protein>
<dbReference type="GeneID" id="28993778"/>
<evidence type="ECO:0000313" key="2">
    <source>
        <dbReference type="EMBL" id="OAD66692.1"/>
    </source>
</evidence>
<evidence type="ECO:0000256" key="1">
    <source>
        <dbReference type="SAM" id="MobiDB-lite"/>
    </source>
</evidence>
<feature type="compositionally biased region" description="Basic residues" evidence="1">
    <location>
        <begin position="80"/>
        <end position="92"/>
    </location>
</feature>
<feature type="region of interest" description="Disordered" evidence="1">
    <location>
        <begin position="70"/>
        <end position="96"/>
    </location>
</feature>
<organism evidence="2 3">
    <name type="scientific">Phycomyces blakesleeanus (strain ATCC 8743b / DSM 1359 / FGSC 10004 / NBRC 33097 / NRRL 1555)</name>
    <dbReference type="NCBI Taxonomy" id="763407"/>
    <lineage>
        <taxon>Eukaryota</taxon>
        <taxon>Fungi</taxon>
        <taxon>Fungi incertae sedis</taxon>
        <taxon>Mucoromycota</taxon>
        <taxon>Mucoromycotina</taxon>
        <taxon>Mucoromycetes</taxon>
        <taxon>Mucorales</taxon>
        <taxon>Phycomycetaceae</taxon>
        <taxon>Phycomyces</taxon>
    </lineage>
</organism>
<sequence>MYSLQTALPPFKRTQKQVRFAAPQAQEPVARNHARTVSMPLLPSQQNSLDVLLDAIDLDQQMSERFKDQVARKSNVSRGHPFKHQAVRRRSRSAPGTLLRLPSTTRWWTSNTPEDKPLTDNAAELVAYQIVQKHIQNAIHKSPYSK</sequence>
<name>A0A162T755_PHYB8</name>
<dbReference type="OrthoDB" id="2350158at2759"/>
<proteinExistence type="predicted"/>
<gene>
    <name evidence="2" type="ORF">PHYBLDRAFT_152240</name>
</gene>
<dbReference type="RefSeq" id="XP_018284732.1">
    <property type="nucleotide sequence ID" value="XM_018432872.1"/>
</dbReference>
<keyword evidence="3" id="KW-1185">Reference proteome</keyword>
<evidence type="ECO:0000313" key="3">
    <source>
        <dbReference type="Proteomes" id="UP000077315"/>
    </source>
</evidence>
<dbReference type="VEuPathDB" id="FungiDB:PHYBLDRAFT_152240"/>